<dbReference type="InParanoid" id="M3Y6G3"/>
<protein>
    <submittedName>
        <fullName evidence="1">Uncharacterized protein</fullName>
    </submittedName>
</protein>
<dbReference type="AlphaFoldDB" id="M3Y6G3"/>
<proteinExistence type="predicted"/>
<accession>M3Y6G3</accession>
<dbReference type="Ensembl" id="ENSMPUT00000007028.1">
    <property type="protein sequence ID" value="ENSMPUP00000006914.1"/>
    <property type="gene ID" value="ENSMPUG00000006969.1"/>
</dbReference>
<dbReference type="EMBL" id="AEYP01022554">
    <property type="status" value="NOT_ANNOTATED_CDS"/>
    <property type="molecule type" value="Genomic_DNA"/>
</dbReference>
<name>M3Y6G3_MUSPF</name>
<organism evidence="1">
    <name type="scientific">Mustela putorius furo</name>
    <name type="common">European domestic ferret</name>
    <name type="synonym">Mustela furo</name>
    <dbReference type="NCBI Taxonomy" id="9669"/>
    <lineage>
        <taxon>Eukaryota</taxon>
        <taxon>Metazoa</taxon>
        <taxon>Chordata</taxon>
        <taxon>Craniata</taxon>
        <taxon>Vertebrata</taxon>
        <taxon>Euteleostomi</taxon>
        <taxon>Mammalia</taxon>
        <taxon>Eutheria</taxon>
        <taxon>Laurasiatheria</taxon>
        <taxon>Carnivora</taxon>
        <taxon>Caniformia</taxon>
        <taxon>Musteloidea</taxon>
        <taxon>Mustelidae</taxon>
        <taxon>Mustelinae</taxon>
        <taxon>Mustela</taxon>
    </lineage>
</organism>
<sequence length="28" mass="3417">MSVPRFQKINFGTYDNYIPGKKKFNIYF</sequence>
<reference evidence="1" key="1">
    <citation type="submission" date="2024-06" db="UniProtKB">
        <authorList>
            <consortium name="Ensembl"/>
        </authorList>
    </citation>
    <scope>IDENTIFICATION</scope>
</reference>
<dbReference type="HOGENOM" id="CLU_3413062_0_0_1"/>
<evidence type="ECO:0000313" key="1">
    <source>
        <dbReference type="Ensembl" id="ENSMPUP00000006914.1"/>
    </source>
</evidence>